<accession>A0ABU1Z1R8</accession>
<feature type="region of interest" description="Disordered" evidence="8">
    <location>
        <begin position="1"/>
        <end position="41"/>
    </location>
</feature>
<keyword evidence="3 7" id="KW-0812">Transmembrane</keyword>
<comment type="caution">
    <text evidence="9">The sequence shown here is derived from an EMBL/GenBank/DDBJ whole genome shotgun (WGS) entry which is preliminary data.</text>
</comment>
<comment type="similarity">
    <text evidence="7">Belongs to the CrgA family.</text>
</comment>
<keyword evidence="4 7" id="KW-1133">Transmembrane helix</keyword>
<evidence type="ECO:0000256" key="6">
    <source>
        <dbReference type="ARBA" id="ARBA00023306"/>
    </source>
</evidence>
<keyword evidence="2 7" id="KW-0132">Cell division</keyword>
<organism evidence="9 10">
    <name type="scientific">Pseudoglutamicibacter albus</name>
    <dbReference type="NCBI Taxonomy" id="98671"/>
    <lineage>
        <taxon>Bacteria</taxon>
        <taxon>Bacillati</taxon>
        <taxon>Actinomycetota</taxon>
        <taxon>Actinomycetes</taxon>
        <taxon>Micrococcales</taxon>
        <taxon>Micrococcaceae</taxon>
        <taxon>Pseudoglutamicibacter</taxon>
    </lineage>
</organism>
<keyword evidence="6 7" id="KW-0131">Cell cycle</keyword>
<gene>
    <name evidence="7" type="primary">crgA</name>
    <name evidence="9" type="ORF">J2S67_001827</name>
</gene>
<evidence type="ECO:0000256" key="3">
    <source>
        <dbReference type="ARBA" id="ARBA00022692"/>
    </source>
</evidence>
<dbReference type="Proteomes" id="UP001180715">
    <property type="component" value="Unassembled WGS sequence"/>
</dbReference>
<evidence type="ECO:0000313" key="9">
    <source>
        <dbReference type="EMBL" id="MDR7294559.1"/>
    </source>
</evidence>
<feature type="compositionally biased region" description="Basic and acidic residues" evidence="8">
    <location>
        <begin position="29"/>
        <end position="39"/>
    </location>
</feature>
<dbReference type="HAMAP" id="MF_00631">
    <property type="entry name" value="CrgA"/>
    <property type="match status" value="1"/>
</dbReference>
<evidence type="ECO:0000256" key="5">
    <source>
        <dbReference type="ARBA" id="ARBA00023136"/>
    </source>
</evidence>
<evidence type="ECO:0000256" key="1">
    <source>
        <dbReference type="ARBA" id="ARBA00022475"/>
    </source>
</evidence>
<evidence type="ECO:0000256" key="8">
    <source>
        <dbReference type="SAM" id="MobiDB-lite"/>
    </source>
</evidence>
<dbReference type="EMBL" id="JAVDXX010000001">
    <property type="protein sequence ID" value="MDR7294559.1"/>
    <property type="molecule type" value="Genomic_DNA"/>
</dbReference>
<name>A0ABU1Z1R8_9MICC</name>
<dbReference type="Pfam" id="PF06781">
    <property type="entry name" value="CrgA"/>
    <property type="match status" value="1"/>
</dbReference>
<keyword evidence="5 7" id="KW-0472">Membrane</keyword>
<feature type="transmembrane region" description="Helical" evidence="7">
    <location>
        <begin position="50"/>
        <end position="69"/>
    </location>
</feature>
<protein>
    <recommendedName>
        <fullName evidence="7">Cell division protein CrgA</fullName>
    </recommendedName>
</protein>
<comment type="subcellular location">
    <subcellularLocation>
        <location evidence="7">Cell membrane</location>
        <topology evidence="7">Multi-pass membrane protein</topology>
    </subcellularLocation>
</comment>
<evidence type="ECO:0000256" key="7">
    <source>
        <dbReference type="HAMAP-Rule" id="MF_00631"/>
    </source>
</evidence>
<dbReference type="InterPro" id="IPR009619">
    <property type="entry name" value="CrgA"/>
</dbReference>
<evidence type="ECO:0000313" key="10">
    <source>
        <dbReference type="Proteomes" id="UP001180715"/>
    </source>
</evidence>
<reference evidence="9" key="1">
    <citation type="submission" date="2023-07" db="EMBL/GenBank/DDBJ databases">
        <title>Sequencing the genomes of 1000 actinobacteria strains.</title>
        <authorList>
            <person name="Klenk H.-P."/>
        </authorList>
    </citation>
    <scope>NUCLEOTIDE SEQUENCE</scope>
    <source>
        <strain evidence="9">DSM 13068</strain>
    </source>
</reference>
<keyword evidence="10" id="KW-1185">Reference proteome</keyword>
<keyword evidence="1 7" id="KW-1003">Cell membrane</keyword>
<dbReference type="RefSeq" id="WP_310248442.1">
    <property type="nucleotide sequence ID" value="NZ_JAVDXX010000001.1"/>
</dbReference>
<sequence length="105" mass="11918">MSESSKRASSNPKKIGNPAARNAAIKQQELTRRQRREASEFQPVSPVYKAIMFGFMILGLVWIVTFYVAHMVGVELPIPRIGNWNILIGFGISMIGFIMMFGWRE</sequence>
<feature type="transmembrane region" description="Helical" evidence="7">
    <location>
        <begin position="81"/>
        <end position="103"/>
    </location>
</feature>
<comment type="function">
    <text evidence="7">Involved in cell division.</text>
</comment>
<proteinExistence type="inferred from homology"/>
<evidence type="ECO:0000256" key="4">
    <source>
        <dbReference type="ARBA" id="ARBA00022989"/>
    </source>
</evidence>
<evidence type="ECO:0000256" key="2">
    <source>
        <dbReference type="ARBA" id="ARBA00022618"/>
    </source>
</evidence>